<dbReference type="SUPFAM" id="SSF51230">
    <property type="entry name" value="Single hybrid motif"/>
    <property type="match status" value="1"/>
</dbReference>
<dbReference type="PANTHER" id="PTHR45266">
    <property type="entry name" value="OXALOACETATE DECARBOXYLASE ALPHA CHAIN"/>
    <property type="match status" value="1"/>
</dbReference>
<organism evidence="11 12">
    <name type="scientific">Pseudomonas frederiksbergensis</name>
    <dbReference type="NCBI Taxonomy" id="104087"/>
    <lineage>
        <taxon>Bacteria</taxon>
        <taxon>Pseudomonadati</taxon>
        <taxon>Pseudomonadota</taxon>
        <taxon>Gammaproteobacteria</taxon>
        <taxon>Pseudomonadales</taxon>
        <taxon>Pseudomonadaceae</taxon>
        <taxon>Pseudomonas</taxon>
    </lineage>
</organism>
<dbReference type="Proteomes" id="UP000030949">
    <property type="component" value="Unassembled WGS sequence"/>
</dbReference>
<dbReference type="PROSITE" id="PS50968">
    <property type="entry name" value="BIOTINYL_LIPOYL"/>
    <property type="match status" value="1"/>
</dbReference>
<dbReference type="OrthoDB" id="9811735at2"/>
<dbReference type="UniPathway" id="UPA00094"/>
<evidence type="ECO:0000256" key="7">
    <source>
        <dbReference type="ARBA" id="ARBA00023160"/>
    </source>
</evidence>
<dbReference type="InterPro" id="IPR050709">
    <property type="entry name" value="Biotin_Carboxyl_Carrier/Decarb"/>
</dbReference>
<keyword evidence="11" id="KW-0436">Ligase</keyword>
<proteinExistence type="predicted"/>
<dbReference type="InterPro" id="IPR000089">
    <property type="entry name" value="Biotin_lipoyl"/>
</dbReference>
<comment type="pathway">
    <text evidence="2 9">Lipid metabolism; fatty acid biosynthesis.</text>
</comment>
<protein>
    <recommendedName>
        <fullName evidence="3 9">Biotin carboxyl carrier protein of acetyl-CoA carboxylase</fullName>
    </recommendedName>
</protein>
<accession>A0A0B1YX52</accession>
<evidence type="ECO:0000313" key="11">
    <source>
        <dbReference type="EMBL" id="KHK61561.1"/>
    </source>
</evidence>
<dbReference type="CDD" id="cd06850">
    <property type="entry name" value="biotinyl_domain"/>
    <property type="match status" value="1"/>
</dbReference>
<evidence type="ECO:0000256" key="6">
    <source>
        <dbReference type="ARBA" id="ARBA00023098"/>
    </source>
</evidence>
<dbReference type="EMBL" id="JQGJ01000030">
    <property type="protein sequence ID" value="KHK61561.1"/>
    <property type="molecule type" value="Genomic_DNA"/>
</dbReference>
<evidence type="ECO:0000259" key="10">
    <source>
        <dbReference type="PROSITE" id="PS50968"/>
    </source>
</evidence>
<evidence type="ECO:0000256" key="8">
    <source>
        <dbReference type="ARBA" id="ARBA00023267"/>
    </source>
</evidence>
<dbReference type="RefSeq" id="WP_039594343.1">
    <property type="nucleotide sequence ID" value="NZ_JQGJ02000027.1"/>
</dbReference>
<dbReference type="InterPro" id="IPR001882">
    <property type="entry name" value="Biotin_BS"/>
</dbReference>
<evidence type="ECO:0000256" key="2">
    <source>
        <dbReference type="ARBA" id="ARBA00005194"/>
    </source>
</evidence>
<evidence type="ECO:0000313" key="12">
    <source>
        <dbReference type="Proteomes" id="UP000030949"/>
    </source>
</evidence>
<keyword evidence="6 9" id="KW-0443">Lipid metabolism</keyword>
<evidence type="ECO:0000256" key="5">
    <source>
        <dbReference type="ARBA" id="ARBA00022832"/>
    </source>
</evidence>
<dbReference type="GO" id="GO:0009317">
    <property type="term" value="C:acetyl-CoA carboxylase complex"/>
    <property type="evidence" value="ECO:0007669"/>
    <property type="project" value="InterPro"/>
</dbReference>
<dbReference type="GO" id="GO:0003989">
    <property type="term" value="F:acetyl-CoA carboxylase activity"/>
    <property type="evidence" value="ECO:0007669"/>
    <property type="project" value="InterPro"/>
</dbReference>
<reference evidence="12" key="1">
    <citation type="submission" date="2015-03" db="EMBL/GenBank/DDBJ databases">
        <title>Pseudomonas frederiksbergensis hydrocarbon degrader.</title>
        <authorList>
            <person name="Brown L.M."/>
            <person name="Ruiz O.N."/>
            <person name="Mueller S."/>
            <person name="Gunasekera T.S."/>
        </authorList>
    </citation>
    <scope>NUCLEOTIDE SEQUENCE [LARGE SCALE GENOMIC DNA]</scope>
    <source>
        <strain evidence="12">SI8</strain>
    </source>
</reference>
<evidence type="ECO:0000256" key="1">
    <source>
        <dbReference type="ARBA" id="ARBA00003761"/>
    </source>
</evidence>
<keyword evidence="4 9" id="KW-0444">Lipid biosynthesis</keyword>
<name>A0A0B1YX52_9PSED</name>
<keyword evidence="7 9" id="KW-0275">Fatty acid biosynthesis</keyword>
<dbReference type="InterPro" id="IPR011053">
    <property type="entry name" value="Single_hybrid_motif"/>
</dbReference>
<dbReference type="GO" id="GO:0006633">
    <property type="term" value="P:fatty acid biosynthetic process"/>
    <property type="evidence" value="ECO:0007669"/>
    <property type="project" value="UniProtKB-UniPathway"/>
</dbReference>
<dbReference type="PANTHER" id="PTHR45266:SF3">
    <property type="entry name" value="OXALOACETATE DECARBOXYLASE ALPHA CHAIN"/>
    <property type="match status" value="1"/>
</dbReference>
<comment type="function">
    <text evidence="1 9">This protein is a component of the acetyl coenzyme A carboxylase complex; first, biotin carboxylase catalyzes the carboxylation of the carrier protein and then the transcarboxylase transfers the carboxyl group to form malonyl-CoA.</text>
</comment>
<keyword evidence="5 9" id="KW-0276">Fatty acid metabolism</keyword>
<sequence>MDIQKLNTLISILEKSDVDEVEIKEGDSSIRVSRHNKAPVQHYHNNSSAPGAAPAVAPAVAAGEPESVHPKLKGNVQLAPMVGTFYRKSSPEAPLFAEVGQVVKKGDTLCIIEAMKMMNHVEAQFSGTIESILVEDGQPVEFNQPLFSIV</sequence>
<feature type="domain" description="Lipoyl-binding" evidence="10">
    <location>
        <begin position="64"/>
        <end position="150"/>
    </location>
</feature>
<dbReference type="AlphaFoldDB" id="A0A0B1YX52"/>
<dbReference type="Gene3D" id="2.40.50.100">
    <property type="match status" value="1"/>
</dbReference>
<dbReference type="Pfam" id="PF00364">
    <property type="entry name" value="Biotin_lipoyl"/>
    <property type="match status" value="1"/>
</dbReference>
<dbReference type="PRINTS" id="PR01071">
    <property type="entry name" value="ACOABIOTINCC"/>
</dbReference>
<dbReference type="InterPro" id="IPR001249">
    <property type="entry name" value="AcCoA_biotinCC"/>
</dbReference>
<keyword evidence="8 9" id="KW-0092">Biotin</keyword>
<dbReference type="PROSITE" id="PS00188">
    <property type="entry name" value="BIOTIN"/>
    <property type="match status" value="1"/>
</dbReference>
<dbReference type="FunFam" id="2.40.50.100:FF:000003">
    <property type="entry name" value="Acetyl-CoA carboxylase biotin carboxyl carrier protein"/>
    <property type="match status" value="1"/>
</dbReference>
<dbReference type="NCBIfam" id="TIGR00531">
    <property type="entry name" value="BCCP"/>
    <property type="match status" value="1"/>
</dbReference>
<evidence type="ECO:0000256" key="9">
    <source>
        <dbReference type="RuleBase" id="RU364072"/>
    </source>
</evidence>
<evidence type="ECO:0000256" key="4">
    <source>
        <dbReference type="ARBA" id="ARBA00022516"/>
    </source>
</evidence>
<gene>
    <name evidence="11" type="ORF">JZ00_27895</name>
</gene>
<evidence type="ECO:0000256" key="3">
    <source>
        <dbReference type="ARBA" id="ARBA00017562"/>
    </source>
</evidence>
<comment type="caution">
    <text evidence="11">The sequence shown here is derived from an EMBL/GenBank/DDBJ whole genome shotgun (WGS) entry which is preliminary data.</text>
</comment>